<organism evidence="9 10">
    <name type="scientific">Sphingobacterium kyonggiense</name>
    <dbReference type="NCBI Taxonomy" id="714075"/>
    <lineage>
        <taxon>Bacteria</taxon>
        <taxon>Pseudomonadati</taxon>
        <taxon>Bacteroidota</taxon>
        <taxon>Sphingobacteriia</taxon>
        <taxon>Sphingobacteriales</taxon>
        <taxon>Sphingobacteriaceae</taxon>
        <taxon>Sphingobacterium</taxon>
    </lineage>
</organism>
<feature type="domain" description="SusD-like N-terminal" evidence="8">
    <location>
        <begin position="28"/>
        <end position="208"/>
    </location>
</feature>
<comment type="similarity">
    <text evidence="2">Belongs to the SusD family.</text>
</comment>
<keyword evidence="3 6" id="KW-0732">Signal</keyword>
<evidence type="ECO:0000256" key="4">
    <source>
        <dbReference type="ARBA" id="ARBA00023136"/>
    </source>
</evidence>
<dbReference type="EMBL" id="BAAAZI010000001">
    <property type="protein sequence ID" value="GAA4130875.1"/>
    <property type="molecule type" value="Genomic_DNA"/>
</dbReference>
<feature type="signal peptide" evidence="6">
    <location>
        <begin position="1"/>
        <end position="25"/>
    </location>
</feature>
<comment type="caution">
    <text evidence="9">The sequence shown here is derived from an EMBL/GenBank/DDBJ whole genome shotgun (WGS) entry which is preliminary data.</text>
</comment>
<keyword evidence="5" id="KW-0998">Cell outer membrane</keyword>
<name>A0ABP7Y5Q1_9SPHI</name>
<dbReference type="InterPro" id="IPR011990">
    <property type="entry name" value="TPR-like_helical_dom_sf"/>
</dbReference>
<protein>
    <submittedName>
        <fullName evidence="9">RagB/SusD family nutrient uptake outer membrane protein</fullName>
    </submittedName>
</protein>
<dbReference type="Gene3D" id="1.25.40.390">
    <property type="match status" value="1"/>
</dbReference>
<evidence type="ECO:0000313" key="10">
    <source>
        <dbReference type="Proteomes" id="UP001500101"/>
    </source>
</evidence>
<evidence type="ECO:0000256" key="3">
    <source>
        <dbReference type="ARBA" id="ARBA00022729"/>
    </source>
</evidence>
<reference evidence="10" key="1">
    <citation type="journal article" date="2019" name="Int. J. Syst. Evol. Microbiol.">
        <title>The Global Catalogue of Microorganisms (GCM) 10K type strain sequencing project: providing services to taxonomists for standard genome sequencing and annotation.</title>
        <authorList>
            <consortium name="The Broad Institute Genomics Platform"/>
            <consortium name="The Broad Institute Genome Sequencing Center for Infectious Disease"/>
            <person name="Wu L."/>
            <person name="Ma J."/>
        </authorList>
    </citation>
    <scope>NUCLEOTIDE SEQUENCE [LARGE SCALE GENOMIC DNA]</scope>
    <source>
        <strain evidence="10">JCM 16704</strain>
    </source>
</reference>
<comment type="subcellular location">
    <subcellularLocation>
        <location evidence="1">Cell outer membrane</location>
    </subcellularLocation>
</comment>
<accession>A0ABP7Y5Q1</accession>
<evidence type="ECO:0000256" key="1">
    <source>
        <dbReference type="ARBA" id="ARBA00004442"/>
    </source>
</evidence>
<dbReference type="SUPFAM" id="SSF48452">
    <property type="entry name" value="TPR-like"/>
    <property type="match status" value="1"/>
</dbReference>
<evidence type="ECO:0000259" key="8">
    <source>
        <dbReference type="Pfam" id="PF14322"/>
    </source>
</evidence>
<keyword evidence="10" id="KW-1185">Reference proteome</keyword>
<feature type="domain" description="RagB/SusD" evidence="7">
    <location>
        <begin position="327"/>
        <end position="611"/>
    </location>
</feature>
<evidence type="ECO:0000313" key="9">
    <source>
        <dbReference type="EMBL" id="GAA4130875.1"/>
    </source>
</evidence>
<evidence type="ECO:0000256" key="5">
    <source>
        <dbReference type="ARBA" id="ARBA00023237"/>
    </source>
</evidence>
<dbReference type="InterPro" id="IPR012944">
    <property type="entry name" value="SusD_RagB_dom"/>
</dbReference>
<dbReference type="RefSeq" id="WP_344672665.1">
    <property type="nucleotide sequence ID" value="NZ_BAAAZI010000001.1"/>
</dbReference>
<sequence length="611" mass="69348">MKFKYRKIKVALIVAMAAVTLNSCNDSFFDAQPDNLLNIETIFSNRAQTENYWGGLYAQIPDIWDQPYNYTFSATTDEVDISNWQEFPLNSGAVTADNVSTPYVNMYNKIRQCGIFINNVDKCQELLEAENGPTLIKQYKAEAKFLRAFYYWHLMKLHGPVVIMPLDSDEAAGNNYQIPRSSWDESVKFVIDQMNEAAADMPDEFYQEGTTTINGTQIGRINKMIVEAVKSEITLFSASPLYNGNTDLANWKNLDGKQLISQSKDNNKWATAASQAKTAIDLAEANGKKLYVKKGANDFETAFLSTRDVFWDQAGYTTEGVWIRPYTNRTQWESHSAPRAVTGTPYNGMGVIQELVDDFRMQDGLDPNQFPGYSETTYAAAGNDYYVAGTNNMYTKREPRFYSYITFNGSKIIGAPKSGMTRVEFYPTGNSGKNGSPRDWPKTGYTARKNINPTYSMSPSVVVNRSAMLIRLSELYLNYAEALNESQPNNPDVLKYLNAVRTRGGIPALTTGLSQDQVREAIRRERRIELVFEGKRFFDVRRWKVADKPGYVQGGVYYGMDMNRGTSLSDPAFHKRTPVLNRARWNNKYYFMPWSQAEIDRNKQLVQAPGF</sequence>
<dbReference type="InterPro" id="IPR033985">
    <property type="entry name" value="SusD-like_N"/>
</dbReference>
<dbReference type="Pfam" id="PF07980">
    <property type="entry name" value="SusD_RagB"/>
    <property type="match status" value="1"/>
</dbReference>
<feature type="chain" id="PRO_5045745856" evidence="6">
    <location>
        <begin position="26"/>
        <end position="611"/>
    </location>
</feature>
<keyword evidence="4" id="KW-0472">Membrane</keyword>
<proteinExistence type="inferred from homology"/>
<gene>
    <name evidence="9" type="ORF">GCM10022216_00390</name>
</gene>
<evidence type="ECO:0000256" key="6">
    <source>
        <dbReference type="SAM" id="SignalP"/>
    </source>
</evidence>
<evidence type="ECO:0000256" key="2">
    <source>
        <dbReference type="ARBA" id="ARBA00006275"/>
    </source>
</evidence>
<dbReference type="Pfam" id="PF14322">
    <property type="entry name" value="SusD-like_3"/>
    <property type="match status" value="1"/>
</dbReference>
<evidence type="ECO:0000259" key="7">
    <source>
        <dbReference type="Pfam" id="PF07980"/>
    </source>
</evidence>
<dbReference type="Proteomes" id="UP001500101">
    <property type="component" value="Unassembled WGS sequence"/>
</dbReference>